<dbReference type="EMBL" id="JAUKWQ010000001">
    <property type="protein sequence ID" value="MDO1581897.1"/>
    <property type="molecule type" value="Genomic_DNA"/>
</dbReference>
<dbReference type="Proteomes" id="UP001169006">
    <property type="component" value="Unassembled WGS sequence"/>
</dbReference>
<dbReference type="CDD" id="cd00732">
    <property type="entry name" value="CheW"/>
    <property type="match status" value="1"/>
</dbReference>
<dbReference type="InterPro" id="IPR036061">
    <property type="entry name" value="CheW-like_dom_sf"/>
</dbReference>
<dbReference type="PANTHER" id="PTHR22617">
    <property type="entry name" value="CHEMOTAXIS SENSOR HISTIDINE KINASE-RELATED"/>
    <property type="match status" value="1"/>
</dbReference>
<evidence type="ECO:0000313" key="3">
    <source>
        <dbReference type="Proteomes" id="UP001169006"/>
    </source>
</evidence>
<name>A0ABT8STX7_9HYPH</name>
<gene>
    <name evidence="2" type="ORF">Q2T52_07285</name>
</gene>
<feature type="domain" description="CheW-like" evidence="1">
    <location>
        <begin position="9"/>
        <end position="149"/>
    </location>
</feature>
<dbReference type="Pfam" id="PF01584">
    <property type="entry name" value="CheW"/>
    <property type="match status" value="1"/>
</dbReference>
<sequence length="154" mass="16775">MSTTIGVNALEIIAFRLGQESFCIRTTAVREIRGWAASMPIPNSPDYVLGVINLRGNVIPTIDLARRLGMPAAERTERSAIVVVEAGHTTIGLLVDHVTDMLSIPSDHLQPVPQVFSNFDSQYCEGIITHADGMICFINLERLFEGDDAIPQAA</sequence>
<reference evidence="2" key="1">
    <citation type="journal article" date="2015" name="Int. J. Syst. Evol. Microbiol.">
        <title>Rhizobium oryzicola sp. nov., potential plant-growth-promoting endophytic bacteria isolated from rice roots.</title>
        <authorList>
            <person name="Zhang X.X."/>
            <person name="Gao J.S."/>
            <person name="Cao Y.H."/>
            <person name="Sheirdil R.A."/>
            <person name="Wang X.C."/>
            <person name="Zhang L."/>
        </authorList>
    </citation>
    <scope>NUCLEOTIDE SEQUENCE</scope>
    <source>
        <strain evidence="2">05753</strain>
    </source>
</reference>
<dbReference type="SMART" id="SM00260">
    <property type="entry name" value="CheW"/>
    <property type="match status" value="1"/>
</dbReference>
<dbReference type="PANTHER" id="PTHR22617:SF23">
    <property type="entry name" value="CHEMOTAXIS PROTEIN CHEW"/>
    <property type="match status" value="1"/>
</dbReference>
<dbReference type="Gene3D" id="2.30.30.40">
    <property type="entry name" value="SH3 Domains"/>
    <property type="match status" value="1"/>
</dbReference>
<keyword evidence="3" id="KW-1185">Reference proteome</keyword>
<organism evidence="2 3">
    <name type="scientific">Rhizobium oryzicola</name>
    <dbReference type="NCBI Taxonomy" id="1232668"/>
    <lineage>
        <taxon>Bacteria</taxon>
        <taxon>Pseudomonadati</taxon>
        <taxon>Pseudomonadota</taxon>
        <taxon>Alphaproteobacteria</taxon>
        <taxon>Hyphomicrobiales</taxon>
        <taxon>Rhizobiaceae</taxon>
        <taxon>Rhizobium/Agrobacterium group</taxon>
        <taxon>Rhizobium</taxon>
    </lineage>
</organism>
<comment type="caution">
    <text evidence="2">The sequence shown here is derived from an EMBL/GenBank/DDBJ whole genome shotgun (WGS) entry which is preliminary data.</text>
</comment>
<proteinExistence type="predicted"/>
<dbReference type="Gene3D" id="2.40.50.180">
    <property type="entry name" value="CheA-289, Domain 4"/>
    <property type="match status" value="1"/>
</dbReference>
<dbReference type="PROSITE" id="PS50851">
    <property type="entry name" value="CHEW"/>
    <property type="match status" value="1"/>
</dbReference>
<dbReference type="SUPFAM" id="SSF50341">
    <property type="entry name" value="CheW-like"/>
    <property type="match status" value="1"/>
</dbReference>
<dbReference type="InterPro" id="IPR039315">
    <property type="entry name" value="CheW"/>
</dbReference>
<evidence type="ECO:0000259" key="1">
    <source>
        <dbReference type="PROSITE" id="PS50851"/>
    </source>
</evidence>
<dbReference type="RefSeq" id="WP_302075977.1">
    <property type="nucleotide sequence ID" value="NZ_JAUKWQ010000001.1"/>
</dbReference>
<accession>A0ABT8STX7</accession>
<protein>
    <submittedName>
        <fullName evidence="2">Chemotaxis protein CheW</fullName>
    </submittedName>
</protein>
<evidence type="ECO:0000313" key="2">
    <source>
        <dbReference type="EMBL" id="MDO1581897.1"/>
    </source>
</evidence>
<reference evidence="2" key="2">
    <citation type="submission" date="2023-07" db="EMBL/GenBank/DDBJ databases">
        <authorList>
            <person name="Sun H."/>
        </authorList>
    </citation>
    <scope>NUCLEOTIDE SEQUENCE</scope>
    <source>
        <strain evidence="2">05753</strain>
    </source>
</reference>
<dbReference type="InterPro" id="IPR002545">
    <property type="entry name" value="CheW-lke_dom"/>
</dbReference>